<dbReference type="Proteomes" id="UP000219374">
    <property type="component" value="Unassembled WGS sequence"/>
</dbReference>
<keyword evidence="2" id="KW-1185">Reference proteome</keyword>
<proteinExistence type="predicted"/>
<accession>A0A286CWK3</accession>
<name>A0A286CWK3_9GAMM</name>
<dbReference type="EMBL" id="OCND01000001">
    <property type="protein sequence ID" value="SOD50768.1"/>
    <property type="molecule type" value="Genomic_DNA"/>
</dbReference>
<dbReference type="AlphaFoldDB" id="A0A286CWK3"/>
<dbReference type="RefSeq" id="WP_176520136.1">
    <property type="nucleotide sequence ID" value="NZ_OCND01000001.1"/>
</dbReference>
<gene>
    <name evidence="1" type="ORF">SAMN06296416_101313</name>
</gene>
<evidence type="ECO:0000313" key="1">
    <source>
        <dbReference type="EMBL" id="SOD50768.1"/>
    </source>
</evidence>
<protein>
    <submittedName>
        <fullName evidence="1">Uncharacterized protein</fullName>
    </submittedName>
</protein>
<organism evidence="1 2">
    <name type="scientific">Pseudoxanthomonas wuyuanensis</name>
    <dbReference type="NCBI Taxonomy" id="1073196"/>
    <lineage>
        <taxon>Bacteria</taxon>
        <taxon>Pseudomonadati</taxon>
        <taxon>Pseudomonadota</taxon>
        <taxon>Gammaproteobacteria</taxon>
        <taxon>Lysobacterales</taxon>
        <taxon>Lysobacteraceae</taxon>
        <taxon>Pseudoxanthomonas</taxon>
    </lineage>
</organism>
<sequence length="154" mass="16214">MTYESLSFGATLNQIDELNRLVRTITASSDAIAVSGDDLMDDHSLPTLGDAIYDAGMAVREIVDQVYRQKLKKGAAAAATAVPVAGRATFASDMHDSLRCARSIVQAADTAAGQSGGAEDAAGVCRAVSELVGRVIDYIERHFDTSPTQAGHDR</sequence>
<evidence type="ECO:0000313" key="2">
    <source>
        <dbReference type="Proteomes" id="UP000219374"/>
    </source>
</evidence>
<reference evidence="1 2" key="1">
    <citation type="submission" date="2017-09" db="EMBL/GenBank/DDBJ databases">
        <authorList>
            <person name="Ehlers B."/>
            <person name="Leendertz F.H."/>
        </authorList>
    </citation>
    <scope>NUCLEOTIDE SEQUENCE [LARGE SCALE GENOMIC DNA]</scope>
    <source>
        <strain evidence="1 2">CGMCC 1.10978</strain>
    </source>
</reference>